<keyword evidence="2" id="KW-1185">Reference proteome</keyword>
<evidence type="ECO:0000313" key="1">
    <source>
        <dbReference type="EMBL" id="MBW4329658.1"/>
    </source>
</evidence>
<dbReference type="EMBL" id="JAHWZX010000001">
    <property type="protein sequence ID" value="MBW4329658.1"/>
    <property type="molecule type" value="Genomic_DNA"/>
</dbReference>
<organism evidence="1 2">
    <name type="scientific">Stakelama flava</name>
    <dbReference type="NCBI Taxonomy" id="2860338"/>
    <lineage>
        <taxon>Bacteria</taxon>
        <taxon>Pseudomonadati</taxon>
        <taxon>Pseudomonadota</taxon>
        <taxon>Alphaproteobacteria</taxon>
        <taxon>Sphingomonadales</taxon>
        <taxon>Sphingomonadaceae</taxon>
        <taxon>Stakelama</taxon>
    </lineage>
</organism>
<evidence type="ECO:0008006" key="3">
    <source>
        <dbReference type="Google" id="ProtNLM"/>
    </source>
</evidence>
<dbReference type="RefSeq" id="WP_219236734.1">
    <property type="nucleotide sequence ID" value="NZ_JAHWZX010000001.1"/>
</dbReference>
<accession>A0ABS6XHH2</accession>
<sequence length="193" mass="21967">MADYRGTRMLTGDKRTREVKHWTQWLRQVPGIRRKFCRWTEDFDPFHSNEAASVAVLANAAAKAGYLAHTEYVALKRHPSRGRPFRQGRCDLWIADVDNELSWAFEVKQHFAAAKIRQSTFNSRLERACNDAKDVDRDEANSRVGCLIVVPGLHFEQTPDLVEHFDDLCADADVAFRIGGGVGSIWLAFVFVD</sequence>
<protein>
    <recommendedName>
        <fullName evidence="3">Restriction endonuclease type IV Mrr domain-containing protein</fullName>
    </recommendedName>
</protein>
<dbReference type="Proteomes" id="UP001197214">
    <property type="component" value="Unassembled WGS sequence"/>
</dbReference>
<comment type="caution">
    <text evidence="1">The sequence shown here is derived from an EMBL/GenBank/DDBJ whole genome shotgun (WGS) entry which is preliminary data.</text>
</comment>
<gene>
    <name evidence="1" type="ORF">KY084_02060</name>
</gene>
<reference evidence="1 2" key="1">
    <citation type="submission" date="2021-07" db="EMBL/GenBank/DDBJ databases">
        <title>Stakelama flava sp. nov., a novel endophytic bacterium isolated from branch of Kandelia candel.</title>
        <authorList>
            <person name="Tuo L."/>
        </authorList>
    </citation>
    <scope>NUCLEOTIDE SEQUENCE [LARGE SCALE GENOMIC DNA]</scope>
    <source>
        <strain evidence="1 2">CBK3Z-3</strain>
    </source>
</reference>
<proteinExistence type="predicted"/>
<name>A0ABS6XHH2_9SPHN</name>
<evidence type="ECO:0000313" key="2">
    <source>
        <dbReference type="Proteomes" id="UP001197214"/>
    </source>
</evidence>